<dbReference type="EMBL" id="AXCN02000029">
    <property type="status" value="NOT_ANNOTATED_CDS"/>
    <property type="molecule type" value="Genomic_DNA"/>
</dbReference>
<accession>A0A182QKP3</accession>
<dbReference type="AlphaFoldDB" id="A0A182QKP3"/>
<feature type="region of interest" description="Disordered" evidence="1">
    <location>
        <begin position="255"/>
        <end position="290"/>
    </location>
</feature>
<protein>
    <submittedName>
        <fullName evidence="3">Uncharacterized protein</fullName>
    </submittedName>
</protein>
<keyword evidence="4" id="KW-1185">Reference proteome</keyword>
<organism evidence="3 4">
    <name type="scientific">Anopheles farauti</name>
    <dbReference type="NCBI Taxonomy" id="69004"/>
    <lineage>
        <taxon>Eukaryota</taxon>
        <taxon>Metazoa</taxon>
        <taxon>Ecdysozoa</taxon>
        <taxon>Arthropoda</taxon>
        <taxon>Hexapoda</taxon>
        <taxon>Insecta</taxon>
        <taxon>Pterygota</taxon>
        <taxon>Neoptera</taxon>
        <taxon>Endopterygota</taxon>
        <taxon>Diptera</taxon>
        <taxon>Nematocera</taxon>
        <taxon>Culicoidea</taxon>
        <taxon>Culicidae</taxon>
        <taxon>Anophelinae</taxon>
        <taxon>Anopheles</taxon>
    </lineage>
</organism>
<feature type="transmembrane region" description="Helical" evidence="2">
    <location>
        <begin position="199"/>
        <end position="224"/>
    </location>
</feature>
<dbReference type="EnsemblMetazoa" id="AFAF012165-RA">
    <property type="protein sequence ID" value="AFAF012165-PA"/>
    <property type="gene ID" value="AFAF012165"/>
</dbReference>
<evidence type="ECO:0000313" key="4">
    <source>
        <dbReference type="Proteomes" id="UP000075886"/>
    </source>
</evidence>
<keyword evidence="2" id="KW-0472">Membrane</keyword>
<keyword evidence="2" id="KW-0812">Transmembrane</keyword>
<feature type="transmembrane region" description="Helical" evidence="2">
    <location>
        <begin position="162"/>
        <end position="179"/>
    </location>
</feature>
<dbReference type="Proteomes" id="UP000075886">
    <property type="component" value="Unassembled WGS sequence"/>
</dbReference>
<keyword evidence="2" id="KW-1133">Transmembrane helix</keyword>
<feature type="compositionally biased region" description="Low complexity" evidence="1">
    <location>
        <begin position="255"/>
        <end position="267"/>
    </location>
</feature>
<name>A0A182QKP3_9DIPT</name>
<evidence type="ECO:0000256" key="2">
    <source>
        <dbReference type="SAM" id="Phobius"/>
    </source>
</evidence>
<proteinExistence type="predicted"/>
<reference evidence="4" key="1">
    <citation type="submission" date="2014-01" db="EMBL/GenBank/DDBJ databases">
        <title>The Genome Sequence of Anopheles farauti FAR1 (V2).</title>
        <authorList>
            <consortium name="The Broad Institute Genomics Platform"/>
            <person name="Neafsey D.E."/>
            <person name="Besansky N."/>
            <person name="Howell P."/>
            <person name="Walton C."/>
            <person name="Young S.K."/>
            <person name="Zeng Q."/>
            <person name="Gargeya S."/>
            <person name="Fitzgerald M."/>
            <person name="Haas B."/>
            <person name="Abouelleil A."/>
            <person name="Allen A.W."/>
            <person name="Alvarado L."/>
            <person name="Arachchi H.M."/>
            <person name="Berlin A.M."/>
            <person name="Chapman S.B."/>
            <person name="Gainer-Dewar J."/>
            <person name="Goldberg J."/>
            <person name="Griggs A."/>
            <person name="Gujja S."/>
            <person name="Hansen M."/>
            <person name="Howarth C."/>
            <person name="Imamovic A."/>
            <person name="Ireland A."/>
            <person name="Larimer J."/>
            <person name="McCowan C."/>
            <person name="Murphy C."/>
            <person name="Pearson M."/>
            <person name="Poon T.W."/>
            <person name="Priest M."/>
            <person name="Roberts A."/>
            <person name="Saif S."/>
            <person name="Shea T."/>
            <person name="Sisk P."/>
            <person name="Sykes S."/>
            <person name="Wortman J."/>
            <person name="Nusbaum C."/>
            <person name="Birren B."/>
        </authorList>
    </citation>
    <scope>NUCLEOTIDE SEQUENCE [LARGE SCALE GENOMIC DNA]</scope>
    <source>
        <strain evidence="4">FAR1</strain>
    </source>
</reference>
<evidence type="ECO:0000256" key="1">
    <source>
        <dbReference type="SAM" id="MobiDB-lite"/>
    </source>
</evidence>
<feature type="region of interest" description="Disordered" evidence="1">
    <location>
        <begin position="1"/>
        <end position="21"/>
    </location>
</feature>
<reference evidence="3" key="2">
    <citation type="submission" date="2020-05" db="UniProtKB">
        <authorList>
            <consortium name="EnsemblMetazoa"/>
        </authorList>
    </citation>
    <scope>IDENTIFICATION</scope>
    <source>
        <strain evidence="3">FAR1</strain>
    </source>
</reference>
<dbReference type="VEuPathDB" id="VectorBase:AFAF012165"/>
<evidence type="ECO:0000313" key="3">
    <source>
        <dbReference type="EnsemblMetazoa" id="AFAF012165-PA"/>
    </source>
</evidence>
<sequence>MRASSTTRKNATLYGSPRNTQTESFLSQRGTISECPVAFHSFYTSQLVSWTRFVPPYFLRSSAGAGGFFLACVCHVSICKPGDGGGPVLRVLDHYPQNVLDVLQRVTEPRELGDLFRPAVRRCDDVQRGQLLRVDRKSERALQTGNAFGGAPSVGLKQGNTYCFSCVFVQCAVVTPIFTRTSLIPPIDPASDEDLGVSWLPTIGAAFVVVVVLTVVVVVVVAAAELLVAADVDIFTGISLKLRLRERIFSAPWPGSDSPPYSSSIPSFATGPSRCSGEATTSGGRSSTAPDDAAATLLTRLVIEPWFWHTMKKIELTSSIRYSLYDRSMAANGSGRLRLCINAIRAPEVSAVGPRNFHSYHV</sequence>
<feature type="compositionally biased region" description="Polar residues" evidence="1">
    <location>
        <begin position="1"/>
        <end position="10"/>
    </location>
</feature>